<keyword evidence="3" id="KW-1185">Reference proteome</keyword>
<sequence>CGFVDMCPTEPPFSPTLAMRNKESLVADCRQLSSEDPFSTDSGSLPVARRD</sequence>
<accession>A0A392TRR0</accession>
<evidence type="ECO:0000313" key="2">
    <source>
        <dbReference type="EMBL" id="MCI62555.1"/>
    </source>
</evidence>
<feature type="region of interest" description="Disordered" evidence="1">
    <location>
        <begin position="32"/>
        <end position="51"/>
    </location>
</feature>
<evidence type="ECO:0000256" key="1">
    <source>
        <dbReference type="SAM" id="MobiDB-lite"/>
    </source>
</evidence>
<name>A0A392TRR0_9FABA</name>
<feature type="non-terminal residue" evidence="2">
    <location>
        <position position="1"/>
    </location>
</feature>
<comment type="caution">
    <text evidence="2">The sequence shown here is derived from an EMBL/GenBank/DDBJ whole genome shotgun (WGS) entry which is preliminary data.</text>
</comment>
<dbReference type="EMBL" id="LXQA010620859">
    <property type="protein sequence ID" value="MCI62555.1"/>
    <property type="molecule type" value="Genomic_DNA"/>
</dbReference>
<dbReference type="Proteomes" id="UP000265520">
    <property type="component" value="Unassembled WGS sequence"/>
</dbReference>
<reference evidence="2 3" key="1">
    <citation type="journal article" date="2018" name="Front. Plant Sci.">
        <title>Red Clover (Trifolium pratense) and Zigzag Clover (T. medium) - A Picture of Genomic Similarities and Differences.</title>
        <authorList>
            <person name="Dluhosova J."/>
            <person name="Istvanek J."/>
            <person name="Nedelnik J."/>
            <person name="Repkova J."/>
        </authorList>
    </citation>
    <scope>NUCLEOTIDE SEQUENCE [LARGE SCALE GENOMIC DNA]</scope>
    <source>
        <strain evidence="3">cv. 10/8</strain>
        <tissue evidence="2">Leaf</tissue>
    </source>
</reference>
<evidence type="ECO:0000313" key="3">
    <source>
        <dbReference type="Proteomes" id="UP000265520"/>
    </source>
</evidence>
<protein>
    <submittedName>
        <fullName evidence="2">Uncharacterized protein</fullName>
    </submittedName>
</protein>
<feature type="compositionally biased region" description="Polar residues" evidence="1">
    <location>
        <begin position="32"/>
        <end position="43"/>
    </location>
</feature>
<dbReference type="AlphaFoldDB" id="A0A392TRR0"/>
<proteinExistence type="predicted"/>
<organism evidence="2 3">
    <name type="scientific">Trifolium medium</name>
    <dbReference type="NCBI Taxonomy" id="97028"/>
    <lineage>
        <taxon>Eukaryota</taxon>
        <taxon>Viridiplantae</taxon>
        <taxon>Streptophyta</taxon>
        <taxon>Embryophyta</taxon>
        <taxon>Tracheophyta</taxon>
        <taxon>Spermatophyta</taxon>
        <taxon>Magnoliopsida</taxon>
        <taxon>eudicotyledons</taxon>
        <taxon>Gunneridae</taxon>
        <taxon>Pentapetalae</taxon>
        <taxon>rosids</taxon>
        <taxon>fabids</taxon>
        <taxon>Fabales</taxon>
        <taxon>Fabaceae</taxon>
        <taxon>Papilionoideae</taxon>
        <taxon>50 kb inversion clade</taxon>
        <taxon>NPAAA clade</taxon>
        <taxon>Hologalegina</taxon>
        <taxon>IRL clade</taxon>
        <taxon>Trifolieae</taxon>
        <taxon>Trifolium</taxon>
    </lineage>
</organism>